<feature type="binding site" evidence="9">
    <location>
        <position position="90"/>
    </location>
    <ligand>
        <name>Mg(2+)</name>
        <dbReference type="ChEBI" id="CHEBI:18420"/>
    </ligand>
</feature>
<evidence type="ECO:0000256" key="2">
    <source>
        <dbReference type="ARBA" id="ARBA00022679"/>
    </source>
</evidence>
<comment type="caution">
    <text evidence="9">Lacks conserved residue(s) required for the propagation of feature annotation.</text>
</comment>
<organism evidence="13 14">
    <name type="scientific">Candidatus Marithioploca araucensis</name>
    <dbReference type="NCBI Taxonomy" id="70273"/>
    <lineage>
        <taxon>Bacteria</taxon>
        <taxon>Pseudomonadati</taxon>
        <taxon>Pseudomonadota</taxon>
        <taxon>Gammaproteobacteria</taxon>
        <taxon>Thiotrichales</taxon>
        <taxon>Thiotrichaceae</taxon>
        <taxon>Candidatus Marithioploca</taxon>
    </lineage>
</organism>
<comment type="function">
    <text evidence="9">Condenses 4-methyl-5-(beta-hydroxyethyl)thiazole monophosphate (THZ-P) and 2-methyl-4-amino-5-hydroxymethyl pyrimidine pyrophosphate (HMP-PP) to form thiamine monophosphate (TMP).</text>
</comment>
<dbReference type="HAMAP" id="MF_00097">
    <property type="entry name" value="TMP_synthase"/>
    <property type="match status" value="1"/>
</dbReference>
<dbReference type="EC" id="2.5.1.3" evidence="9"/>
<feature type="binding site" evidence="9">
    <location>
        <position position="70"/>
    </location>
    <ligand>
        <name>4-amino-2-methyl-5-(diphosphooxymethyl)pyrimidine</name>
        <dbReference type="ChEBI" id="CHEBI:57841"/>
    </ligand>
</feature>
<evidence type="ECO:0000256" key="4">
    <source>
        <dbReference type="ARBA" id="ARBA00022842"/>
    </source>
</evidence>
<reference evidence="13" key="1">
    <citation type="submission" date="2023-06" db="EMBL/GenBank/DDBJ databases">
        <title>Uncultivated large filamentous bacteria from sulfidic sediments reveal new species and different genomic features in energy metabolism and defense.</title>
        <authorList>
            <person name="Fonseca A."/>
        </authorList>
    </citation>
    <scope>NUCLEOTIDE SEQUENCE</scope>
    <source>
        <strain evidence="13">HSG4</strain>
    </source>
</reference>
<evidence type="ECO:0000256" key="3">
    <source>
        <dbReference type="ARBA" id="ARBA00022723"/>
    </source>
</evidence>
<evidence type="ECO:0000256" key="6">
    <source>
        <dbReference type="ARBA" id="ARBA00047334"/>
    </source>
</evidence>
<dbReference type="InterPro" id="IPR034291">
    <property type="entry name" value="TMP_synthase"/>
</dbReference>
<evidence type="ECO:0000256" key="8">
    <source>
        <dbReference type="ARBA" id="ARBA00047883"/>
    </source>
</evidence>
<comment type="cofactor">
    <cofactor evidence="9">
        <name>Mg(2+)</name>
        <dbReference type="ChEBI" id="CHEBI:18420"/>
    </cofactor>
    <text evidence="9">Binds 1 Mg(2+) ion per subunit.</text>
</comment>
<evidence type="ECO:0000256" key="1">
    <source>
        <dbReference type="ARBA" id="ARBA00005165"/>
    </source>
</evidence>
<protein>
    <recommendedName>
        <fullName evidence="9">Thiamine-phosphate synthase</fullName>
        <shortName evidence="9">TP synthase</shortName>
        <shortName evidence="9">TPS</shortName>
        <ecNumber evidence="9">2.5.1.3</ecNumber>
    </recommendedName>
    <alternativeName>
        <fullName evidence="9">Thiamine-phosphate pyrophosphorylase</fullName>
        <shortName evidence="9">TMP pyrophosphorylase</shortName>
        <shortName evidence="9">TMP-PPase</shortName>
    </alternativeName>
</protein>
<feature type="binding site" evidence="9">
    <location>
        <begin position="38"/>
        <end position="42"/>
    </location>
    <ligand>
        <name>4-amino-2-methyl-5-(diphosphooxymethyl)pyrimidine</name>
        <dbReference type="ChEBI" id="CHEBI:57841"/>
    </ligand>
</feature>
<dbReference type="PANTHER" id="PTHR20857:SF15">
    <property type="entry name" value="THIAMINE-PHOSPHATE SYNTHASE"/>
    <property type="match status" value="1"/>
</dbReference>
<keyword evidence="2 9" id="KW-0808">Transferase</keyword>
<dbReference type="CDD" id="cd00564">
    <property type="entry name" value="TMP_TenI"/>
    <property type="match status" value="1"/>
</dbReference>
<comment type="catalytic activity">
    <reaction evidence="8 9 10">
        <text>2-[(2R,5Z)-2-carboxy-4-methylthiazol-5(2H)-ylidene]ethyl phosphate + 4-amino-2-methyl-5-(diphosphooxymethyl)pyrimidine + 2 H(+) = thiamine phosphate + CO2 + diphosphate</text>
        <dbReference type="Rhea" id="RHEA:47844"/>
        <dbReference type="ChEBI" id="CHEBI:15378"/>
        <dbReference type="ChEBI" id="CHEBI:16526"/>
        <dbReference type="ChEBI" id="CHEBI:33019"/>
        <dbReference type="ChEBI" id="CHEBI:37575"/>
        <dbReference type="ChEBI" id="CHEBI:57841"/>
        <dbReference type="ChEBI" id="CHEBI:62899"/>
        <dbReference type="EC" id="2.5.1.3"/>
    </reaction>
</comment>
<evidence type="ECO:0000256" key="7">
    <source>
        <dbReference type="ARBA" id="ARBA00047851"/>
    </source>
</evidence>
<evidence type="ECO:0000256" key="11">
    <source>
        <dbReference type="RuleBase" id="RU004253"/>
    </source>
</evidence>
<evidence type="ECO:0000259" key="12">
    <source>
        <dbReference type="Pfam" id="PF02581"/>
    </source>
</evidence>
<dbReference type="Pfam" id="PF02581">
    <property type="entry name" value="TMP-TENI"/>
    <property type="match status" value="1"/>
</dbReference>
<dbReference type="Proteomes" id="UP001171945">
    <property type="component" value="Unassembled WGS sequence"/>
</dbReference>
<dbReference type="InterPro" id="IPR013785">
    <property type="entry name" value="Aldolase_TIM"/>
</dbReference>
<sequence>MKFPSRGLYAITDNKLIKTENFIDIVSQAIIGGAKIIQYRDKSNDQKRRLEQARALNRLCKKYKIPLLINDDVALAKKIGADGVHIGKDDSELLTARAILGKDAIIGVSCYNQLSLAEQAIGANYVAFGRFFNSQTKPEADSCHIELLRQARKILHCPIVAIGGITVDNGAELIKAGADYLAVIQGLFGQKNVTVAARRYTALFN</sequence>
<keyword evidence="14" id="KW-1185">Reference proteome</keyword>
<dbReference type="NCBIfam" id="TIGR00693">
    <property type="entry name" value="thiE"/>
    <property type="match status" value="1"/>
</dbReference>
<evidence type="ECO:0000256" key="9">
    <source>
        <dbReference type="HAMAP-Rule" id="MF_00097"/>
    </source>
</evidence>
<comment type="catalytic activity">
    <reaction evidence="7 9 10">
        <text>2-(2-carboxy-4-methylthiazol-5-yl)ethyl phosphate + 4-amino-2-methyl-5-(diphosphooxymethyl)pyrimidine + 2 H(+) = thiamine phosphate + CO2 + diphosphate</text>
        <dbReference type="Rhea" id="RHEA:47848"/>
        <dbReference type="ChEBI" id="CHEBI:15378"/>
        <dbReference type="ChEBI" id="CHEBI:16526"/>
        <dbReference type="ChEBI" id="CHEBI:33019"/>
        <dbReference type="ChEBI" id="CHEBI:37575"/>
        <dbReference type="ChEBI" id="CHEBI:57841"/>
        <dbReference type="ChEBI" id="CHEBI:62890"/>
        <dbReference type="EC" id="2.5.1.3"/>
    </reaction>
</comment>
<gene>
    <name evidence="9 13" type="primary">thiE</name>
    <name evidence="13" type="ORF">QUF54_06995</name>
</gene>
<dbReference type="Gene3D" id="3.20.20.70">
    <property type="entry name" value="Aldolase class I"/>
    <property type="match status" value="1"/>
</dbReference>
<evidence type="ECO:0000256" key="5">
    <source>
        <dbReference type="ARBA" id="ARBA00022977"/>
    </source>
</evidence>
<comment type="catalytic activity">
    <reaction evidence="6 9 10">
        <text>4-methyl-5-(2-phosphooxyethyl)-thiazole + 4-amino-2-methyl-5-(diphosphooxymethyl)pyrimidine + H(+) = thiamine phosphate + diphosphate</text>
        <dbReference type="Rhea" id="RHEA:22328"/>
        <dbReference type="ChEBI" id="CHEBI:15378"/>
        <dbReference type="ChEBI" id="CHEBI:33019"/>
        <dbReference type="ChEBI" id="CHEBI:37575"/>
        <dbReference type="ChEBI" id="CHEBI:57841"/>
        <dbReference type="ChEBI" id="CHEBI:58296"/>
        <dbReference type="EC" id="2.5.1.3"/>
    </reaction>
</comment>
<comment type="pathway">
    <text evidence="1 9 11">Cofactor biosynthesis; thiamine diphosphate biosynthesis; thiamine phosphate from 4-amino-2-methyl-5-diphosphomethylpyrimidine and 4-methyl-5-(2-phosphoethyl)-thiazole: step 1/1.</text>
</comment>
<keyword evidence="5 9" id="KW-0784">Thiamine biosynthesis</keyword>
<dbReference type="InterPro" id="IPR022998">
    <property type="entry name" value="ThiamineP_synth_TenI"/>
</dbReference>
<evidence type="ECO:0000313" key="13">
    <source>
        <dbReference type="EMBL" id="MDM8563082.1"/>
    </source>
</evidence>
<comment type="caution">
    <text evidence="13">The sequence shown here is derived from an EMBL/GenBank/DDBJ whole genome shotgun (WGS) entry which is preliminary data.</text>
</comment>
<dbReference type="InterPro" id="IPR036206">
    <property type="entry name" value="ThiamineP_synth_sf"/>
</dbReference>
<feature type="binding site" evidence="9">
    <location>
        <begin position="134"/>
        <end position="136"/>
    </location>
    <ligand>
        <name>2-[(2R,5Z)-2-carboxy-4-methylthiazol-5(2H)-ylidene]ethyl phosphate</name>
        <dbReference type="ChEBI" id="CHEBI:62899"/>
    </ligand>
</feature>
<dbReference type="EMBL" id="JAUCGM010000439">
    <property type="protein sequence ID" value="MDM8563082.1"/>
    <property type="molecule type" value="Genomic_DNA"/>
</dbReference>
<feature type="binding site" evidence="9">
    <location>
        <position position="71"/>
    </location>
    <ligand>
        <name>Mg(2+)</name>
        <dbReference type="ChEBI" id="CHEBI:18420"/>
    </ligand>
</feature>
<feature type="binding site" evidence="9">
    <location>
        <position position="164"/>
    </location>
    <ligand>
        <name>2-[(2R,5Z)-2-carboxy-4-methylthiazol-5(2H)-ylidene]ethyl phosphate</name>
        <dbReference type="ChEBI" id="CHEBI:62899"/>
    </ligand>
</feature>
<evidence type="ECO:0000313" key="14">
    <source>
        <dbReference type="Proteomes" id="UP001171945"/>
    </source>
</evidence>
<proteinExistence type="inferred from homology"/>
<feature type="domain" description="Thiamine phosphate synthase/TenI" evidence="12">
    <location>
        <begin position="8"/>
        <end position="186"/>
    </location>
</feature>
<keyword evidence="3 9" id="KW-0479">Metal-binding</keyword>
<keyword evidence="4 9" id="KW-0460">Magnesium</keyword>
<dbReference type="SUPFAM" id="SSF51391">
    <property type="entry name" value="Thiamin phosphate synthase"/>
    <property type="match status" value="1"/>
</dbReference>
<dbReference type="GO" id="GO:0004789">
    <property type="term" value="F:thiamine-phosphate diphosphorylase activity"/>
    <property type="evidence" value="ECO:0007669"/>
    <property type="project" value="UniProtKB-EC"/>
</dbReference>
<dbReference type="PANTHER" id="PTHR20857">
    <property type="entry name" value="THIAMINE-PHOSPHATE PYROPHOSPHORYLASE"/>
    <property type="match status" value="1"/>
</dbReference>
<name>A0ABT7VU19_9GAMM</name>
<comment type="similarity">
    <text evidence="9 10">Belongs to the thiamine-phosphate synthase family.</text>
</comment>
<feature type="binding site" evidence="9">
    <location>
        <position position="137"/>
    </location>
    <ligand>
        <name>4-amino-2-methyl-5-(diphosphooxymethyl)pyrimidine</name>
        <dbReference type="ChEBI" id="CHEBI:57841"/>
    </ligand>
</feature>
<evidence type="ECO:0000256" key="10">
    <source>
        <dbReference type="RuleBase" id="RU003826"/>
    </source>
</evidence>
<feature type="binding site" evidence="9">
    <location>
        <position position="109"/>
    </location>
    <ligand>
        <name>4-amino-2-methyl-5-(diphosphooxymethyl)pyrimidine</name>
        <dbReference type="ChEBI" id="CHEBI:57841"/>
    </ligand>
</feature>
<accession>A0ABT7VU19</accession>